<feature type="transmembrane region" description="Helical" evidence="6">
    <location>
        <begin position="185"/>
        <end position="205"/>
    </location>
</feature>
<keyword evidence="8" id="KW-1185">Reference proteome</keyword>
<feature type="transmembrane region" description="Helical" evidence="6">
    <location>
        <begin position="158"/>
        <end position="179"/>
    </location>
</feature>
<dbReference type="GO" id="GO:0016020">
    <property type="term" value="C:membrane"/>
    <property type="evidence" value="ECO:0007669"/>
    <property type="project" value="UniProtKB-SubCell"/>
</dbReference>
<organism evidence="7 8">
    <name type="scientific">Plakobranchus ocellatus</name>
    <dbReference type="NCBI Taxonomy" id="259542"/>
    <lineage>
        <taxon>Eukaryota</taxon>
        <taxon>Metazoa</taxon>
        <taxon>Spiralia</taxon>
        <taxon>Lophotrochozoa</taxon>
        <taxon>Mollusca</taxon>
        <taxon>Gastropoda</taxon>
        <taxon>Heterobranchia</taxon>
        <taxon>Euthyneura</taxon>
        <taxon>Panpulmonata</taxon>
        <taxon>Sacoglossa</taxon>
        <taxon>Placobranchoidea</taxon>
        <taxon>Plakobranchidae</taxon>
        <taxon>Plakobranchus</taxon>
    </lineage>
</organism>
<dbReference type="AlphaFoldDB" id="A0AAV3YL77"/>
<name>A0AAV3YL77_9GAST</name>
<protein>
    <recommendedName>
        <fullName evidence="9">Major facilitator superfamily (MFS) profile domain-containing protein</fullName>
    </recommendedName>
</protein>
<dbReference type="SUPFAM" id="SSF103473">
    <property type="entry name" value="MFS general substrate transporter"/>
    <property type="match status" value="1"/>
</dbReference>
<comment type="subcellular location">
    <subcellularLocation>
        <location evidence="1">Membrane</location>
        <topology evidence="1">Multi-pass membrane protein</topology>
    </subcellularLocation>
</comment>
<dbReference type="InterPro" id="IPR052983">
    <property type="entry name" value="MFS_Riboflavin_Transporter"/>
</dbReference>
<evidence type="ECO:0000256" key="4">
    <source>
        <dbReference type="ARBA" id="ARBA00022989"/>
    </source>
</evidence>
<sequence length="223" mass="24976">MNIAEKEIVTDIQGWDVSWKPSEAIKTPVFYCLFMFGISIAYGLQLKANYYKQFSLLYIHNDNYLTLVGTLIPVMSTSSRILYGTCLDKGLFNIKNAIVIVLAINSVMFAFWFIAPQIDDIFYMILVLLLAVTQDTSFVILPAAGFRIFGPDHFSNNYGLLYTSLLTIDISSAIVVPPLLHALGWFWLFTSVSILSLVTIVMVVATNFNIGTMTFTYVAISKS</sequence>
<keyword evidence="2" id="KW-0813">Transport</keyword>
<reference evidence="7 8" key="1">
    <citation type="journal article" date="2021" name="Elife">
        <title>Chloroplast acquisition without the gene transfer in kleptoplastic sea slugs, Plakobranchus ocellatus.</title>
        <authorList>
            <person name="Maeda T."/>
            <person name="Takahashi S."/>
            <person name="Yoshida T."/>
            <person name="Shimamura S."/>
            <person name="Takaki Y."/>
            <person name="Nagai Y."/>
            <person name="Toyoda A."/>
            <person name="Suzuki Y."/>
            <person name="Arimoto A."/>
            <person name="Ishii H."/>
            <person name="Satoh N."/>
            <person name="Nishiyama T."/>
            <person name="Hasebe M."/>
            <person name="Maruyama T."/>
            <person name="Minagawa J."/>
            <person name="Obokata J."/>
            <person name="Shigenobu S."/>
        </authorList>
    </citation>
    <scope>NUCLEOTIDE SEQUENCE [LARGE SCALE GENOMIC DNA]</scope>
</reference>
<evidence type="ECO:0000256" key="3">
    <source>
        <dbReference type="ARBA" id="ARBA00022692"/>
    </source>
</evidence>
<evidence type="ECO:0000256" key="6">
    <source>
        <dbReference type="SAM" id="Phobius"/>
    </source>
</evidence>
<keyword evidence="5 6" id="KW-0472">Membrane</keyword>
<dbReference type="InterPro" id="IPR036259">
    <property type="entry name" value="MFS_trans_sf"/>
</dbReference>
<evidence type="ECO:0008006" key="9">
    <source>
        <dbReference type="Google" id="ProtNLM"/>
    </source>
</evidence>
<keyword evidence="4 6" id="KW-1133">Transmembrane helix</keyword>
<feature type="transmembrane region" description="Helical" evidence="6">
    <location>
        <begin position="121"/>
        <end position="146"/>
    </location>
</feature>
<keyword evidence="3 6" id="KW-0812">Transmembrane</keyword>
<evidence type="ECO:0000256" key="2">
    <source>
        <dbReference type="ARBA" id="ARBA00022448"/>
    </source>
</evidence>
<proteinExistence type="predicted"/>
<dbReference type="Gene3D" id="1.20.1250.20">
    <property type="entry name" value="MFS general substrate transporter like domains"/>
    <property type="match status" value="1"/>
</dbReference>
<dbReference type="PANTHER" id="PTHR43385:SF1">
    <property type="entry name" value="RIBOFLAVIN TRANSPORTER RIBJ"/>
    <property type="match status" value="1"/>
</dbReference>
<evidence type="ECO:0000313" key="7">
    <source>
        <dbReference type="EMBL" id="GFN84045.1"/>
    </source>
</evidence>
<dbReference type="Proteomes" id="UP000735302">
    <property type="component" value="Unassembled WGS sequence"/>
</dbReference>
<feature type="transmembrane region" description="Helical" evidence="6">
    <location>
        <begin position="28"/>
        <end position="44"/>
    </location>
</feature>
<dbReference type="PANTHER" id="PTHR43385">
    <property type="entry name" value="RIBOFLAVIN TRANSPORTER RIBJ"/>
    <property type="match status" value="1"/>
</dbReference>
<feature type="transmembrane region" description="Helical" evidence="6">
    <location>
        <begin position="64"/>
        <end position="83"/>
    </location>
</feature>
<evidence type="ECO:0000256" key="1">
    <source>
        <dbReference type="ARBA" id="ARBA00004141"/>
    </source>
</evidence>
<comment type="caution">
    <text evidence="7">The sequence shown here is derived from an EMBL/GenBank/DDBJ whole genome shotgun (WGS) entry which is preliminary data.</text>
</comment>
<evidence type="ECO:0000256" key="5">
    <source>
        <dbReference type="ARBA" id="ARBA00023136"/>
    </source>
</evidence>
<gene>
    <name evidence="7" type="ORF">PoB_001055100</name>
</gene>
<evidence type="ECO:0000313" key="8">
    <source>
        <dbReference type="Proteomes" id="UP000735302"/>
    </source>
</evidence>
<feature type="transmembrane region" description="Helical" evidence="6">
    <location>
        <begin position="95"/>
        <end position="115"/>
    </location>
</feature>
<dbReference type="EMBL" id="BLXT01001274">
    <property type="protein sequence ID" value="GFN84045.1"/>
    <property type="molecule type" value="Genomic_DNA"/>
</dbReference>
<accession>A0AAV3YL77</accession>